<gene>
    <name evidence="1" type="ORF">RM541_06115</name>
</gene>
<protein>
    <recommendedName>
        <fullName evidence="3">DUF3244 domain-containing protein</fullName>
    </recommendedName>
</protein>
<sequence>MRCWGCILLFLFVENLFCQAIFNSYFTESYPSIFTSQTDNINRQITFGSNRITIATKIEGGKEIQVLTVQEVHSREGTLTFVCTSSNGRKVTIDLPEQEQVNKINYYTREPGTREEYQLTFYVEQIY</sequence>
<evidence type="ECO:0000313" key="1">
    <source>
        <dbReference type="EMBL" id="MDT0685930.1"/>
    </source>
</evidence>
<name>A0ABU3DQD4_9FLAO</name>
<dbReference type="RefSeq" id="WP_311499339.1">
    <property type="nucleotide sequence ID" value="NZ_JAVRHN010000004.1"/>
</dbReference>
<dbReference type="EMBL" id="JAVRHN010000004">
    <property type="protein sequence ID" value="MDT0685930.1"/>
    <property type="molecule type" value="Genomic_DNA"/>
</dbReference>
<evidence type="ECO:0008006" key="3">
    <source>
        <dbReference type="Google" id="ProtNLM"/>
    </source>
</evidence>
<organism evidence="1 2">
    <name type="scientific">Autumnicola psychrophila</name>
    <dbReference type="NCBI Taxonomy" id="3075592"/>
    <lineage>
        <taxon>Bacteria</taxon>
        <taxon>Pseudomonadati</taxon>
        <taxon>Bacteroidota</taxon>
        <taxon>Flavobacteriia</taxon>
        <taxon>Flavobacteriales</taxon>
        <taxon>Flavobacteriaceae</taxon>
        <taxon>Autumnicola</taxon>
    </lineage>
</organism>
<evidence type="ECO:0000313" key="2">
    <source>
        <dbReference type="Proteomes" id="UP001253848"/>
    </source>
</evidence>
<keyword evidence="2" id="KW-1185">Reference proteome</keyword>
<proteinExistence type="predicted"/>
<accession>A0ABU3DQD4</accession>
<reference evidence="1 2" key="1">
    <citation type="submission" date="2023-09" db="EMBL/GenBank/DDBJ databases">
        <authorList>
            <person name="Rey-Velasco X."/>
        </authorList>
    </citation>
    <scope>NUCLEOTIDE SEQUENCE [LARGE SCALE GENOMIC DNA]</scope>
    <source>
        <strain evidence="1 2">F225</strain>
    </source>
</reference>
<comment type="caution">
    <text evidence="1">The sequence shown here is derived from an EMBL/GenBank/DDBJ whole genome shotgun (WGS) entry which is preliminary data.</text>
</comment>
<dbReference type="Proteomes" id="UP001253848">
    <property type="component" value="Unassembled WGS sequence"/>
</dbReference>